<evidence type="ECO:0000256" key="4">
    <source>
        <dbReference type="ARBA" id="ARBA00022490"/>
    </source>
</evidence>
<evidence type="ECO:0000256" key="2">
    <source>
        <dbReference type="ARBA" id="ARBA00009054"/>
    </source>
</evidence>
<keyword evidence="5 10" id="KW-0346">Stress response</keyword>
<dbReference type="Gene3D" id="2.30.22.10">
    <property type="entry name" value="Head domain of nucleotide exchange factor GrpE"/>
    <property type="match status" value="1"/>
</dbReference>
<dbReference type="Pfam" id="PF01025">
    <property type="entry name" value="GrpE"/>
    <property type="match status" value="1"/>
</dbReference>
<dbReference type="GO" id="GO:0051087">
    <property type="term" value="F:protein-folding chaperone binding"/>
    <property type="evidence" value="ECO:0007669"/>
    <property type="project" value="InterPro"/>
</dbReference>
<dbReference type="AlphaFoldDB" id="A0A078KUG3"/>
<dbReference type="Proteomes" id="UP000032431">
    <property type="component" value="Chromosome I"/>
</dbReference>
<evidence type="ECO:0000256" key="3">
    <source>
        <dbReference type="ARBA" id="ARBA00011738"/>
    </source>
</evidence>
<organism evidence="14 15">
    <name type="scientific">[Clostridium] cellulosi</name>
    <dbReference type="NCBI Taxonomy" id="29343"/>
    <lineage>
        <taxon>Bacteria</taxon>
        <taxon>Bacillati</taxon>
        <taxon>Bacillota</taxon>
        <taxon>Clostridia</taxon>
        <taxon>Eubacteriales</taxon>
        <taxon>Oscillospiraceae</taxon>
        <taxon>Oscillospiraceae incertae sedis</taxon>
    </lineage>
</organism>
<feature type="region of interest" description="Disordered" evidence="13">
    <location>
        <begin position="1"/>
        <end position="88"/>
    </location>
</feature>
<protein>
    <recommendedName>
        <fullName evidence="8 10">Protein GrpE</fullName>
    </recommendedName>
    <alternativeName>
        <fullName evidence="9 10">HSP-70 cofactor</fullName>
    </alternativeName>
</protein>
<accession>A0A078KUG3</accession>
<dbReference type="PROSITE" id="PS01071">
    <property type="entry name" value="GRPE"/>
    <property type="match status" value="1"/>
</dbReference>
<dbReference type="GO" id="GO:0006457">
    <property type="term" value="P:protein folding"/>
    <property type="evidence" value="ECO:0007669"/>
    <property type="project" value="InterPro"/>
</dbReference>
<dbReference type="HOGENOM" id="CLU_057217_5_0_9"/>
<evidence type="ECO:0000256" key="12">
    <source>
        <dbReference type="RuleBase" id="RU004478"/>
    </source>
</evidence>
<dbReference type="GO" id="GO:0005737">
    <property type="term" value="C:cytoplasm"/>
    <property type="evidence" value="ECO:0007669"/>
    <property type="project" value="UniProtKB-SubCell"/>
</dbReference>
<dbReference type="STRING" id="29343.CCDG5_1636"/>
<dbReference type="GO" id="GO:0051082">
    <property type="term" value="F:unfolded protein binding"/>
    <property type="evidence" value="ECO:0007669"/>
    <property type="project" value="TreeGrafter"/>
</dbReference>
<evidence type="ECO:0000256" key="5">
    <source>
        <dbReference type="ARBA" id="ARBA00023016"/>
    </source>
</evidence>
<dbReference type="PRINTS" id="PR00773">
    <property type="entry name" value="GRPEPROTEIN"/>
</dbReference>
<evidence type="ECO:0000256" key="1">
    <source>
        <dbReference type="ARBA" id="ARBA00004496"/>
    </source>
</evidence>
<evidence type="ECO:0000256" key="9">
    <source>
        <dbReference type="ARBA" id="ARBA00076414"/>
    </source>
</evidence>
<evidence type="ECO:0000256" key="8">
    <source>
        <dbReference type="ARBA" id="ARBA00072274"/>
    </source>
</evidence>
<evidence type="ECO:0000256" key="10">
    <source>
        <dbReference type="HAMAP-Rule" id="MF_01151"/>
    </source>
</evidence>
<comment type="subunit">
    <text evidence="3 10">Homodimer.</text>
</comment>
<dbReference type="FunFam" id="2.30.22.10:FF:000001">
    <property type="entry name" value="Protein GrpE"/>
    <property type="match status" value="1"/>
</dbReference>
<comment type="subcellular location">
    <subcellularLocation>
        <location evidence="1 10">Cytoplasm</location>
    </subcellularLocation>
</comment>
<evidence type="ECO:0000313" key="14">
    <source>
        <dbReference type="EMBL" id="CDZ24744.1"/>
    </source>
</evidence>
<dbReference type="CDD" id="cd00446">
    <property type="entry name" value="GrpE"/>
    <property type="match status" value="1"/>
</dbReference>
<keyword evidence="6 10" id="KW-0143">Chaperone</keyword>
<gene>
    <name evidence="10" type="primary">grpE</name>
    <name evidence="14" type="ORF">CCDG5_1636</name>
</gene>
<dbReference type="KEGG" id="ccel:CCDG5_1636"/>
<evidence type="ECO:0000256" key="6">
    <source>
        <dbReference type="ARBA" id="ARBA00023186"/>
    </source>
</evidence>
<dbReference type="PATRIC" id="fig|29343.3.peg.1721"/>
<feature type="compositionally biased region" description="Basic and acidic residues" evidence="13">
    <location>
        <begin position="1"/>
        <end position="18"/>
    </location>
</feature>
<dbReference type="GO" id="GO:0000774">
    <property type="term" value="F:adenyl-nucleotide exchange factor activity"/>
    <property type="evidence" value="ECO:0007669"/>
    <property type="project" value="InterPro"/>
</dbReference>
<dbReference type="NCBIfam" id="NF010757">
    <property type="entry name" value="PRK14160.1"/>
    <property type="match status" value="1"/>
</dbReference>
<evidence type="ECO:0000313" key="15">
    <source>
        <dbReference type="Proteomes" id="UP000032431"/>
    </source>
</evidence>
<dbReference type="InterPro" id="IPR009012">
    <property type="entry name" value="GrpE_head"/>
</dbReference>
<dbReference type="GO" id="GO:0042803">
    <property type="term" value="F:protein homodimerization activity"/>
    <property type="evidence" value="ECO:0007669"/>
    <property type="project" value="InterPro"/>
</dbReference>
<dbReference type="InterPro" id="IPR000740">
    <property type="entry name" value="GrpE"/>
</dbReference>
<dbReference type="SUPFAM" id="SSF58014">
    <property type="entry name" value="Coiled-coil domain of nucleotide exchange factor GrpE"/>
    <property type="match status" value="1"/>
</dbReference>
<keyword evidence="15" id="KW-1185">Reference proteome</keyword>
<comment type="similarity">
    <text evidence="2 10 12">Belongs to the GrpE family.</text>
</comment>
<feature type="compositionally biased region" description="Basic and acidic residues" evidence="13">
    <location>
        <begin position="29"/>
        <end position="88"/>
    </location>
</feature>
<dbReference type="PANTHER" id="PTHR21237">
    <property type="entry name" value="GRPE PROTEIN"/>
    <property type="match status" value="1"/>
</dbReference>
<dbReference type="InterPro" id="IPR013805">
    <property type="entry name" value="GrpE_CC"/>
</dbReference>
<dbReference type="PANTHER" id="PTHR21237:SF23">
    <property type="entry name" value="GRPE PROTEIN HOMOLOG, MITOCHONDRIAL"/>
    <property type="match status" value="1"/>
</dbReference>
<comment type="function">
    <text evidence="7 10 11">Participates actively in the response to hyperosmotic and heat shock by preventing the aggregation of stress-denatured proteins, in association with DnaK and GrpE. It is the nucleotide exchange factor for DnaK and may function as a thermosensor. Unfolded proteins bind initially to DnaJ; upon interaction with the DnaJ-bound protein, DnaK hydrolyzes its bound ATP, resulting in the formation of a stable complex. GrpE releases ADP from DnaK; ATP binding to DnaK triggers the release of the substrate protein, thus completing the reaction cycle. Several rounds of ATP-dependent interactions between DnaJ, DnaK and GrpE are required for fully efficient folding.</text>
</comment>
<reference evidence="15" key="1">
    <citation type="submission" date="2014-07" db="EMBL/GenBank/DDBJ databases">
        <authorList>
            <person name="Wibberg D."/>
        </authorList>
    </citation>
    <scope>NUCLEOTIDE SEQUENCE [LARGE SCALE GENOMIC DNA]</scope>
    <source>
        <strain evidence="15">DG5</strain>
    </source>
</reference>
<dbReference type="EMBL" id="LM995447">
    <property type="protein sequence ID" value="CDZ24744.1"/>
    <property type="molecule type" value="Genomic_DNA"/>
</dbReference>
<sequence>MKTERGMTVKKNQNKDNMEQTAGNSKKTAKAEEKEKIDSNKSEAEAKAEKEKAETQEKQETKEKSEAQEKPEEKDKKNDGDDKEKPSDIDLLKAYLGQTLEELQRLKEENSKLKEENENLNERISLCKDKFERLVAEYENFRRRTAVEKENISLDVKSKVVLALLPVLDNLERAMPFAGTNSESFEKGVEMTLRQFYDAFKSLGVEEIEAQNAVFNPEYHEAVMHVEDENLGEGIITEVFQKGYKIGDKVVRHSVVKVAN</sequence>
<keyword evidence="4 10" id="KW-0963">Cytoplasm</keyword>
<evidence type="ECO:0000256" key="13">
    <source>
        <dbReference type="SAM" id="MobiDB-lite"/>
    </source>
</evidence>
<proteinExistence type="inferred from homology"/>
<dbReference type="HAMAP" id="MF_01151">
    <property type="entry name" value="GrpE"/>
    <property type="match status" value="1"/>
</dbReference>
<evidence type="ECO:0000256" key="7">
    <source>
        <dbReference type="ARBA" id="ARBA00053401"/>
    </source>
</evidence>
<dbReference type="Gene3D" id="3.90.20.20">
    <property type="match status" value="1"/>
</dbReference>
<evidence type="ECO:0000256" key="11">
    <source>
        <dbReference type="RuleBase" id="RU000639"/>
    </source>
</evidence>
<dbReference type="SUPFAM" id="SSF51064">
    <property type="entry name" value="Head domain of nucleotide exchange factor GrpE"/>
    <property type="match status" value="1"/>
</dbReference>
<name>A0A078KUG3_9FIRM</name>